<evidence type="ECO:0000313" key="2">
    <source>
        <dbReference type="Proteomes" id="UP001247620"/>
    </source>
</evidence>
<name>A0ABU1T838_9SPHI</name>
<protein>
    <submittedName>
        <fullName evidence="1">Uncharacterized protein</fullName>
    </submittedName>
</protein>
<dbReference type="RefSeq" id="WP_310093095.1">
    <property type="nucleotide sequence ID" value="NZ_JAVDUU010000001.1"/>
</dbReference>
<dbReference type="EMBL" id="JAVDUU010000001">
    <property type="protein sequence ID" value="MDR6941396.1"/>
    <property type="molecule type" value="Genomic_DNA"/>
</dbReference>
<dbReference type="Proteomes" id="UP001247620">
    <property type="component" value="Unassembled WGS sequence"/>
</dbReference>
<keyword evidence="2" id="KW-1185">Reference proteome</keyword>
<proteinExistence type="predicted"/>
<comment type="caution">
    <text evidence="1">The sequence shown here is derived from an EMBL/GenBank/DDBJ whole genome shotgun (WGS) entry which is preliminary data.</text>
</comment>
<reference evidence="1 2" key="1">
    <citation type="submission" date="2023-07" db="EMBL/GenBank/DDBJ databases">
        <title>Sorghum-associated microbial communities from plants grown in Nebraska, USA.</title>
        <authorList>
            <person name="Schachtman D."/>
        </authorList>
    </citation>
    <scope>NUCLEOTIDE SEQUENCE [LARGE SCALE GENOMIC DNA]</scope>
    <source>
        <strain evidence="1 2">3262</strain>
    </source>
</reference>
<accession>A0ABU1T838</accession>
<sequence>MSILSDKTEHRAIQIIARSLKILEKLPPDVRMSKSDDFELSLAKNMLKSIIENDPLSIDISSPNARR</sequence>
<evidence type="ECO:0000313" key="1">
    <source>
        <dbReference type="EMBL" id="MDR6941396.1"/>
    </source>
</evidence>
<organism evidence="1 2">
    <name type="scientific">Mucilaginibacter pocheonensis</name>
    <dbReference type="NCBI Taxonomy" id="398050"/>
    <lineage>
        <taxon>Bacteria</taxon>
        <taxon>Pseudomonadati</taxon>
        <taxon>Bacteroidota</taxon>
        <taxon>Sphingobacteriia</taxon>
        <taxon>Sphingobacteriales</taxon>
        <taxon>Sphingobacteriaceae</taxon>
        <taxon>Mucilaginibacter</taxon>
    </lineage>
</organism>
<gene>
    <name evidence="1" type="ORF">J2W55_001224</name>
</gene>